<keyword evidence="7" id="KW-0325">Glycoprotein</keyword>
<dbReference type="Gene3D" id="3.40.630.10">
    <property type="entry name" value="Zn peptidases"/>
    <property type="match status" value="1"/>
</dbReference>
<protein>
    <recommendedName>
        <fullName evidence="11">GPI-anchor transamidase component GPAA1</fullName>
    </recommendedName>
    <alternativeName>
        <fullName evidence="8">GAA1 protein homolog</fullName>
    </alternativeName>
    <alternativeName>
        <fullName evidence="12">Glycosylphosphatidylinositol anchor attachment 1 protein</fullName>
    </alternativeName>
</protein>
<evidence type="ECO:0000313" key="15">
    <source>
        <dbReference type="Proteomes" id="UP000838412"/>
    </source>
</evidence>
<feature type="transmembrane region" description="Helical" evidence="13">
    <location>
        <begin position="533"/>
        <end position="558"/>
    </location>
</feature>
<reference evidence="14" key="1">
    <citation type="submission" date="2022-01" db="EMBL/GenBank/DDBJ databases">
        <authorList>
            <person name="Braso-Vives M."/>
        </authorList>
    </citation>
    <scope>NUCLEOTIDE SEQUENCE</scope>
</reference>
<evidence type="ECO:0000256" key="11">
    <source>
        <dbReference type="ARBA" id="ARBA00093619"/>
    </source>
</evidence>
<proteinExistence type="predicted"/>
<feature type="transmembrane region" description="Helical" evidence="13">
    <location>
        <begin position="20"/>
        <end position="41"/>
    </location>
</feature>
<dbReference type="Pfam" id="PF04114">
    <property type="entry name" value="Gaa1"/>
    <property type="match status" value="1"/>
</dbReference>
<dbReference type="OrthoDB" id="445301at2759"/>
<evidence type="ECO:0000256" key="3">
    <source>
        <dbReference type="ARBA" id="ARBA00022824"/>
    </source>
</evidence>
<dbReference type="EMBL" id="OV696692">
    <property type="protein sequence ID" value="CAH1269314.1"/>
    <property type="molecule type" value="Genomic_DNA"/>
</dbReference>
<keyword evidence="15" id="KW-1185">Reference proteome</keyword>
<keyword evidence="3" id="KW-0256">Endoplasmic reticulum</keyword>
<dbReference type="GO" id="GO:0042765">
    <property type="term" value="C:GPI-anchor transamidase complex"/>
    <property type="evidence" value="ECO:0007669"/>
    <property type="project" value="InterPro"/>
</dbReference>
<comment type="function">
    <text evidence="9">Component of the glycosylphosphatidylinositol-anchor (GPI-anchor) transamidase (GPI-T) complex that catalyzes the formation of the linkage between a proprotein and a GPI-anchor and participates in GPI anchored protein biosynthesis. Binds GPI-anchor.</text>
</comment>
<dbReference type="SUPFAM" id="SSF53187">
    <property type="entry name" value="Zn-dependent exopeptidases"/>
    <property type="match status" value="1"/>
</dbReference>
<feature type="transmembrane region" description="Helical" evidence="13">
    <location>
        <begin position="578"/>
        <end position="600"/>
    </location>
</feature>
<dbReference type="Proteomes" id="UP000838412">
    <property type="component" value="Chromosome 7"/>
</dbReference>
<sequence length="674" mass="75550">MGLLSDPKSRERFSRIAAKYNSPLCVLAYVVGVVWFLALAYKPFNHRTYFSENALLPGLVEGKFRTENVATRISQAMKDIKDVSKDGPMPVAWIVNQFRGLGLDTYTQEYIQTIPVPSARQSEEQGKEMFVQLNGTNVYAILRAPRTASTEAIVLSAPYKHYLNMDHNNHAFGLMIALASHFRKSSYWSKDIIFLLVDYDEIGMEAWLQEYHYTKSPLLKSSPLHGRSGSIQAAINLELHSDQVSHFNVKLEGLNGLLPNLDLVNLVVQLCGRERITVKLHQQRDTFPSEGWPAFQQNLKTMSLMMLHQATGMPNGLHGLFLRYHIEAVTLEGVLEPGRSTTGFYRMGRVLEGVFRSLNNLLERFHQSFFFYLLPASDRYVSIGMYMPPFGLILLVTALKISFWAVYIGTPDPDPWDGEENVVIEHIHSKKTGDGQGDNTDSKRGVTKIRTQNYSDGDVWSLVPVVSCCQVAGFIASISPMVMTGLGHLFGTRPYQALITGATGMFFASLFMPKCITRNRLACTVNTLRLWKCAALVLQAIILAATAAANFSLGMLLAVTMVPVCAMVRPGKLRFLQAVLMLLVSPLGLLVIYTGLYLLLTETEYHGVVPSAMHLCTVVYYNILSGVIHGYVLGTWQYTLLALAVFPNWLFFWCIVFKKRDVPVVENKEEKKTS</sequence>
<evidence type="ECO:0000256" key="6">
    <source>
        <dbReference type="ARBA" id="ARBA00023157"/>
    </source>
</evidence>
<dbReference type="AlphaFoldDB" id="A0A8K0EX43"/>
<feature type="transmembrane region" description="Helical" evidence="13">
    <location>
        <begin position="638"/>
        <end position="657"/>
    </location>
</feature>
<comment type="subunit">
    <text evidence="10">Heteropentamer. Part of the GPI-anchor transamidase complex, consisting of PIGK, PIGT, PIGS, PIGU and GAA1. Interacts with PIGK.</text>
</comment>
<dbReference type="PIRSF" id="PIRSF036762">
    <property type="entry name" value="GAA1"/>
    <property type="match status" value="1"/>
</dbReference>
<accession>A0A8K0EX43</accession>
<dbReference type="PANTHER" id="PTHR13304:SF0">
    <property type="entry name" value="GLYCOSYLPHOSPHATIDYLINOSITOL ANCHOR ATTACHMENT 1 PROTEIN"/>
    <property type="match status" value="1"/>
</dbReference>
<evidence type="ECO:0000256" key="1">
    <source>
        <dbReference type="ARBA" id="ARBA00004477"/>
    </source>
</evidence>
<keyword evidence="5 13" id="KW-0472">Membrane</keyword>
<evidence type="ECO:0000256" key="7">
    <source>
        <dbReference type="ARBA" id="ARBA00023180"/>
    </source>
</evidence>
<evidence type="ECO:0000256" key="8">
    <source>
        <dbReference type="ARBA" id="ARBA00083563"/>
    </source>
</evidence>
<dbReference type="GO" id="GO:0016255">
    <property type="term" value="P:attachment of GPI anchor to protein"/>
    <property type="evidence" value="ECO:0007669"/>
    <property type="project" value="TreeGrafter"/>
</dbReference>
<dbReference type="PANTHER" id="PTHR13304">
    <property type="entry name" value="GLYCOSYLPHOSPHATIDYLINOSITOL ANCHOR ATTACHMENT 1 PROTEIN"/>
    <property type="match status" value="1"/>
</dbReference>
<feature type="transmembrane region" description="Helical" evidence="13">
    <location>
        <begin position="612"/>
        <end position="632"/>
    </location>
</feature>
<name>A0A8K0EX43_BRALA</name>
<organism evidence="14 15">
    <name type="scientific">Branchiostoma lanceolatum</name>
    <name type="common">Common lancelet</name>
    <name type="synonym">Amphioxus lanceolatum</name>
    <dbReference type="NCBI Taxonomy" id="7740"/>
    <lineage>
        <taxon>Eukaryota</taxon>
        <taxon>Metazoa</taxon>
        <taxon>Chordata</taxon>
        <taxon>Cephalochordata</taxon>
        <taxon>Leptocardii</taxon>
        <taxon>Amphioxiformes</taxon>
        <taxon>Branchiostomatidae</taxon>
        <taxon>Branchiostoma</taxon>
    </lineage>
</organism>
<keyword evidence="6" id="KW-1015">Disulfide bond</keyword>
<evidence type="ECO:0000256" key="12">
    <source>
        <dbReference type="ARBA" id="ARBA00093661"/>
    </source>
</evidence>
<dbReference type="InterPro" id="IPR007246">
    <property type="entry name" value="Gaa1"/>
</dbReference>
<feature type="transmembrane region" description="Helical" evidence="13">
    <location>
        <begin position="495"/>
        <end position="512"/>
    </location>
</feature>
<evidence type="ECO:0000256" key="4">
    <source>
        <dbReference type="ARBA" id="ARBA00022989"/>
    </source>
</evidence>
<evidence type="ECO:0000256" key="10">
    <source>
        <dbReference type="ARBA" id="ARBA00093557"/>
    </source>
</evidence>
<gene>
    <name evidence="14" type="primary">GPAA1</name>
    <name evidence="14" type="ORF">BLAG_LOCUS21998</name>
</gene>
<evidence type="ECO:0000256" key="9">
    <source>
        <dbReference type="ARBA" id="ARBA00093336"/>
    </source>
</evidence>
<evidence type="ECO:0000313" key="14">
    <source>
        <dbReference type="EMBL" id="CAH1269314.1"/>
    </source>
</evidence>
<evidence type="ECO:0000256" key="13">
    <source>
        <dbReference type="SAM" id="Phobius"/>
    </source>
</evidence>
<keyword evidence="2 13" id="KW-0812">Transmembrane</keyword>
<keyword evidence="4 13" id="KW-1133">Transmembrane helix</keyword>
<evidence type="ECO:0000256" key="2">
    <source>
        <dbReference type="ARBA" id="ARBA00022692"/>
    </source>
</evidence>
<dbReference type="FunFam" id="3.40.630.10:FF:000047">
    <property type="entry name" value="Glycosylphosphatidylinositol anchor attachment 1 protein"/>
    <property type="match status" value="1"/>
</dbReference>
<evidence type="ECO:0000256" key="5">
    <source>
        <dbReference type="ARBA" id="ARBA00023136"/>
    </source>
</evidence>
<comment type="subcellular location">
    <subcellularLocation>
        <location evidence="1">Endoplasmic reticulum membrane</location>
        <topology evidence="1">Multi-pass membrane protein</topology>
    </subcellularLocation>
</comment>